<comment type="caution">
    <text evidence="2">The sequence shown here is derived from an EMBL/GenBank/DDBJ whole genome shotgun (WGS) entry which is preliminary data.</text>
</comment>
<proteinExistence type="predicted"/>
<organism evidence="2 3">
    <name type="scientific">Nitrosospira multiformis</name>
    <dbReference type="NCBI Taxonomy" id="1231"/>
    <lineage>
        <taxon>Bacteria</taxon>
        <taxon>Pseudomonadati</taxon>
        <taxon>Pseudomonadota</taxon>
        <taxon>Betaproteobacteria</taxon>
        <taxon>Nitrosomonadales</taxon>
        <taxon>Nitrosomonadaceae</taxon>
        <taxon>Nitrosospira</taxon>
    </lineage>
</organism>
<dbReference type="AlphaFoldDB" id="A0A2T5IDG9"/>
<dbReference type="EMBL" id="QAOK01000007">
    <property type="protein sequence ID" value="PTQ81878.1"/>
    <property type="molecule type" value="Genomic_DNA"/>
</dbReference>
<evidence type="ECO:0000256" key="1">
    <source>
        <dbReference type="SAM" id="MobiDB-lite"/>
    </source>
</evidence>
<feature type="region of interest" description="Disordered" evidence="1">
    <location>
        <begin position="1"/>
        <end position="22"/>
    </location>
</feature>
<protein>
    <submittedName>
        <fullName evidence="2">Uncharacterized protein</fullName>
    </submittedName>
</protein>
<reference evidence="2 3" key="1">
    <citation type="submission" date="2018-04" db="EMBL/GenBank/DDBJ databases">
        <title>Active sludge and wastewater microbial communities from Klosterneuburg, Austria.</title>
        <authorList>
            <person name="Wagner M."/>
        </authorList>
    </citation>
    <scope>NUCLEOTIDE SEQUENCE [LARGE SCALE GENOMIC DNA]</scope>
    <source>
        <strain evidence="2 3">Nl12</strain>
    </source>
</reference>
<name>A0A2T5IDG9_9PROT</name>
<feature type="compositionally biased region" description="Polar residues" evidence="1">
    <location>
        <begin position="1"/>
        <end position="10"/>
    </location>
</feature>
<gene>
    <name evidence="2" type="ORF">C8R21_10759</name>
</gene>
<sequence>MNATRSNCSGAKQYRGKNGSRTQSCEQTCVCKLDEAELTIDYTIPELIHSIELVQRQVRIQWSHYSQERSTPLAEGS</sequence>
<accession>A0A2T5IDG9</accession>
<evidence type="ECO:0000313" key="2">
    <source>
        <dbReference type="EMBL" id="PTQ81878.1"/>
    </source>
</evidence>
<evidence type="ECO:0000313" key="3">
    <source>
        <dbReference type="Proteomes" id="UP000244152"/>
    </source>
</evidence>
<dbReference type="Proteomes" id="UP000244152">
    <property type="component" value="Unassembled WGS sequence"/>
</dbReference>